<dbReference type="RefSeq" id="WP_194367511.1">
    <property type="nucleotide sequence ID" value="NZ_CP054493.1"/>
</dbReference>
<proteinExistence type="inferred from homology"/>
<dbReference type="KEGG" id="smas:HUE87_04350"/>
<reference evidence="8 9" key="1">
    <citation type="submission" date="2020-05" db="EMBL/GenBank/DDBJ databases">
        <title>Sulfurimonas marisnigri, sp. nov., and Sulfurimonas baltica, sp. nov., manganese oxide reducing chemolithoautotrophs of the class Epsilonproteobacteria isolated from the pelagic redoxclines of the Black and Baltic Seas and emended description of the genus Sulfurimonas.</title>
        <authorList>
            <person name="Henkel J.V."/>
            <person name="Laudan C."/>
            <person name="Werner J."/>
            <person name="Neu T."/>
            <person name="Plewe S."/>
            <person name="Sproer C."/>
            <person name="Bunk B."/>
            <person name="Schulz-Vogt H.N."/>
        </authorList>
    </citation>
    <scope>NUCLEOTIDE SEQUENCE [LARGE SCALE GENOMIC DNA]</scope>
    <source>
        <strain evidence="8 9">SoZ1</strain>
    </source>
</reference>
<dbReference type="PANTHER" id="PTHR47959:SF13">
    <property type="entry name" value="ATP-DEPENDENT RNA HELICASE RHLE"/>
    <property type="match status" value="1"/>
</dbReference>
<gene>
    <name evidence="8" type="ORF">HUE87_04350</name>
</gene>
<dbReference type="SUPFAM" id="SSF52540">
    <property type="entry name" value="P-loop containing nucleoside triphosphate hydrolases"/>
    <property type="match status" value="1"/>
</dbReference>
<evidence type="ECO:0000313" key="8">
    <source>
        <dbReference type="EMBL" id="QOY55472.1"/>
    </source>
</evidence>
<evidence type="ECO:0000256" key="6">
    <source>
        <dbReference type="SAM" id="MobiDB-lite"/>
    </source>
</evidence>
<dbReference type="Gene3D" id="3.40.50.300">
    <property type="entry name" value="P-loop containing nucleotide triphosphate hydrolases"/>
    <property type="match status" value="1"/>
</dbReference>
<keyword evidence="3 8" id="KW-0347">Helicase</keyword>
<comment type="similarity">
    <text evidence="5">Belongs to the DEAD box helicase family.</text>
</comment>
<dbReference type="PANTHER" id="PTHR47959">
    <property type="entry name" value="ATP-DEPENDENT RNA HELICASE RHLE-RELATED"/>
    <property type="match status" value="1"/>
</dbReference>
<evidence type="ECO:0000256" key="2">
    <source>
        <dbReference type="ARBA" id="ARBA00022801"/>
    </source>
</evidence>
<dbReference type="GO" id="GO:0003724">
    <property type="term" value="F:RNA helicase activity"/>
    <property type="evidence" value="ECO:0007669"/>
    <property type="project" value="TreeGrafter"/>
</dbReference>
<evidence type="ECO:0000256" key="5">
    <source>
        <dbReference type="ARBA" id="ARBA00038437"/>
    </source>
</evidence>
<dbReference type="InterPro" id="IPR001650">
    <property type="entry name" value="Helicase_C-like"/>
</dbReference>
<dbReference type="GO" id="GO:0016787">
    <property type="term" value="F:hydrolase activity"/>
    <property type="evidence" value="ECO:0007669"/>
    <property type="project" value="UniProtKB-KW"/>
</dbReference>
<accession>A0A7S7M1N1</accession>
<keyword evidence="2" id="KW-0378">Hydrolase</keyword>
<organism evidence="8 9">
    <name type="scientific">Candidatus Sulfurimonas marisnigri</name>
    <dbReference type="NCBI Taxonomy" id="2740405"/>
    <lineage>
        <taxon>Bacteria</taxon>
        <taxon>Pseudomonadati</taxon>
        <taxon>Campylobacterota</taxon>
        <taxon>Epsilonproteobacteria</taxon>
        <taxon>Campylobacterales</taxon>
        <taxon>Sulfurimonadaceae</taxon>
        <taxon>Sulfurimonas</taxon>
    </lineage>
</organism>
<evidence type="ECO:0000256" key="4">
    <source>
        <dbReference type="ARBA" id="ARBA00022840"/>
    </source>
</evidence>
<evidence type="ECO:0000256" key="1">
    <source>
        <dbReference type="ARBA" id="ARBA00022741"/>
    </source>
</evidence>
<sequence>MSEEKTKKPSKKKYYDNVSVGKRTKQVAYLVEDGDKASMFEYFIKNSDKKQSIVVARSKRRADELKEYLKTKDISAASIHGNHRVEQHEEAAKSFNSGELNILITTDMILQTLELNNIQTILNYDLPPQHEDYFNRLILVDGVGESICFVSPEEEGLLSILELRLKNEMPQEELEGFTPEVSDEVAHVVKDKKKKPRHRSQVVKKVKKKKAE</sequence>
<keyword evidence="9" id="KW-1185">Reference proteome</keyword>
<keyword evidence="4" id="KW-0067">ATP-binding</keyword>
<dbReference type="Pfam" id="PF00271">
    <property type="entry name" value="Helicase_C"/>
    <property type="match status" value="1"/>
</dbReference>
<feature type="compositionally biased region" description="Basic residues" evidence="6">
    <location>
        <begin position="190"/>
        <end position="212"/>
    </location>
</feature>
<dbReference type="Proteomes" id="UP000593836">
    <property type="component" value="Chromosome"/>
</dbReference>
<dbReference type="InterPro" id="IPR050079">
    <property type="entry name" value="DEAD_box_RNA_helicase"/>
</dbReference>
<evidence type="ECO:0000259" key="7">
    <source>
        <dbReference type="PROSITE" id="PS51194"/>
    </source>
</evidence>
<dbReference type="EMBL" id="CP054493">
    <property type="protein sequence ID" value="QOY55472.1"/>
    <property type="molecule type" value="Genomic_DNA"/>
</dbReference>
<feature type="domain" description="Helicase C-terminal" evidence="7">
    <location>
        <begin position="39"/>
        <end position="185"/>
    </location>
</feature>
<name>A0A7S7M1N1_9BACT</name>
<dbReference type="AlphaFoldDB" id="A0A7S7M1N1"/>
<evidence type="ECO:0000313" key="9">
    <source>
        <dbReference type="Proteomes" id="UP000593836"/>
    </source>
</evidence>
<dbReference type="GO" id="GO:0005524">
    <property type="term" value="F:ATP binding"/>
    <property type="evidence" value="ECO:0007669"/>
    <property type="project" value="UniProtKB-KW"/>
</dbReference>
<dbReference type="GO" id="GO:0005829">
    <property type="term" value="C:cytosol"/>
    <property type="evidence" value="ECO:0007669"/>
    <property type="project" value="TreeGrafter"/>
</dbReference>
<evidence type="ECO:0000256" key="3">
    <source>
        <dbReference type="ARBA" id="ARBA00022806"/>
    </source>
</evidence>
<feature type="region of interest" description="Disordered" evidence="6">
    <location>
        <begin position="187"/>
        <end position="212"/>
    </location>
</feature>
<dbReference type="PROSITE" id="PS51194">
    <property type="entry name" value="HELICASE_CTER"/>
    <property type="match status" value="1"/>
</dbReference>
<dbReference type="InterPro" id="IPR027417">
    <property type="entry name" value="P-loop_NTPase"/>
</dbReference>
<keyword evidence="1" id="KW-0547">Nucleotide-binding</keyword>
<protein>
    <submittedName>
        <fullName evidence="8">DEAD/DEAH box helicase</fullName>
    </submittedName>
</protein>